<accession>A0A917GVY5</accession>
<dbReference type="InterPro" id="IPR008023">
    <property type="entry name" value="DUF748"/>
</dbReference>
<reference evidence="1" key="1">
    <citation type="journal article" date="2014" name="Int. J. Syst. Evol. Microbiol.">
        <title>Complete genome sequence of Corynebacterium casei LMG S-19264T (=DSM 44701T), isolated from a smear-ripened cheese.</title>
        <authorList>
            <consortium name="US DOE Joint Genome Institute (JGI-PGF)"/>
            <person name="Walter F."/>
            <person name="Albersmeier A."/>
            <person name="Kalinowski J."/>
            <person name="Ruckert C."/>
        </authorList>
    </citation>
    <scope>NUCLEOTIDE SEQUENCE</scope>
    <source>
        <strain evidence="1">CGMCC 1.15425</strain>
    </source>
</reference>
<sequence length="259" mass="27714">MKKVLIGLVVVVVALGGVFYYLASNLDSILKQVIESEGSSTLGTDVRVDSVALDLRGGTATINGFTVANPDGFSDADMIRFDELHVALDLASIGSDVIRINTIRSTNPYARFELQGTRSNIQAIRDRFPPASSEPPAESSGPAPVIALDDLTINGIQGTLQSDQLPRAVDVNFGNVQVTNVEGTPDVLAQQIARSIMAQLAGNARDALEEVASGAVEAEIRNRVNEATDDVRNRVDEELQNADPEVREAAEALRDRLGF</sequence>
<reference evidence="1" key="2">
    <citation type="submission" date="2020-09" db="EMBL/GenBank/DDBJ databases">
        <authorList>
            <person name="Sun Q."/>
            <person name="Zhou Y."/>
        </authorList>
    </citation>
    <scope>NUCLEOTIDE SEQUENCE</scope>
    <source>
        <strain evidence="1">CGMCC 1.15425</strain>
    </source>
</reference>
<comment type="caution">
    <text evidence="1">The sequence shown here is derived from an EMBL/GenBank/DDBJ whole genome shotgun (WGS) entry which is preliminary data.</text>
</comment>
<evidence type="ECO:0000313" key="2">
    <source>
        <dbReference type="Proteomes" id="UP000627715"/>
    </source>
</evidence>
<keyword evidence="2" id="KW-1185">Reference proteome</keyword>
<dbReference type="RefSeq" id="WP_068811943.1">
    <property type="nucleotide sequence ID" value="NZ_BMIY01000006.1"/>
</dbReference>
<dbReference type="AlphaFoldDB" id="A0A917GVY5"/>
<dbReference type="Proteomes" id="UP000627715">
    <property type="component" value="Unassembled WGS sequence"/>
</dbReference>
<evidence type="ECO:0000313" key="1">
    <source>
        <dbReference type="EMBL" id="GGG58424.1"/>
    </source>
</evidence>
<proteinExistence type="predicted"/>
<dbReference type="Pfam" id="PF05359">
    <property type="entry name" value="DUF748"/>
    <property type="match status" value="1"/>
</dbReference>
<gene>
    <name evidence="1" type="ORF">GCM10011403_14700</name>
</gene>
<name>A0A917GVY5_9GAMM</name>
<dbReference type="EMBL" id="BMIY01000006">
    <property type="protein sequence ID" value="GGG58424.1"/>
    <property type="molecule type" value="Genomic_DNA"/>
</dbReference>
<protein>
    <recommendedName>
        <fullName evidence="3">AsmA domain-containing protein</fullName>
    </recommendedName>
</protein>
<evidence type="ECO:0008006" key="3">
    <source>
        <dbReference type="Google" id="ProtNLM"/>
    </source>
</evidence>
<organism evidence="1 2">
    <name type="scientific">Pseudohongiella nitratireducens</name>
    <dbReference type="NCBI Taxonomy" id="1768907"/>
    <lineage>
        <taxon>Bacteria</taxon>
        <taxon>Pseudomonadati</taxon>
        <taxon>Pseudomonadota</taxon>
        <taxon>Gammaproteobacteria</taxon>
        <taxon>Pseudomonadales</taxon>
        <taxon>Pseudohongiellaceae</taxon>
        <taxon>Pseudohongiella</taxon>
    </lineage>
</organism>
<dbReference type="OrthoDB" id="7062138at2"/>